<dbReference type="EMBL" id="BMLW01000019">
    <property type="protein sequence ID" value="GGP16370.1"/>
    <property type="molecule type" value="Genomic_DNA"/>
</dbReference>
<evidence type="ECO:0000313" key="3">
    <source>
        <dbReference type="Proteomes" id="UP000641206"/>
    </source>
</evidence>
<dbReference type="InterPro" id="IPR051532">
    <property type="entry name" value="Ester_Hydrolysis_Enzymes"/>
</dbReference>
<gene>
    <name evidence="2" type="ORF">GCM10011346_48110</name>
</gene>
<dbReference type="InterPro" id="IPR036514">
    <property type="entry name" value="SGNH_hydro_sf"/>
</dbReference>
<dbReference type="CDD" id="cd00229">
    <property type="entry name" value="SGNH_hydrolase"/>
    <property type="match status" value="1"/>
</dbReference>
<proteinExistence type="predicted"/>
<evidence type="ECO:0000259" key="1">
    <source>
        <dbReference type="Pfam" id="PF13472"/>
    </source>
</evidence>
<comment type="caution">
    <text evidence="2">The sequence shown here is derived from an EMBL/GenBank/DDBJ whole genome shotgun (WGS) entry which is preliminary data.</text>
</comment>
<keyword evidence="3" id="KW-1185">Reference proteome</keyword>
<reference evidence="3" key="1">
    <citation type="journal article" date="2019" name="Int. J. Syst. Evol. Microbiol.">
        <title>The Global Catalogue of Microorganisms (GCM) 10K type strain sequencing project: providing services to taxonomists for standard genome sequencing and annotation.</title>
        <authorList>
            <consortium name="The Broad Institute Genomics Platform"/>
            <consortium name="The Broad Institute Genome Sequencing Center for Infectious Disease"/>
            <person name="Wu L."/>
            <person name="Ma J."/>
        </authorList>
    </citation>
    <scope>NUCLEOTIDE SEQUENCE [LARGE SCALE GENOMIC DNA]</scope>
    <source>
        <strain evidence="3">CGMCC 1.7693</strain>
    </source>
</reference>
<dbReference type="SUPFAM" id="SSF52266">
    <property type="entry name" value="SGNH hydrolase"/>
    <property type="match status" value="1"/>
</dbReference>
<protein>
    <recommendedName>
        <fullName evidence="1">SGNH hydrolase-type esterase domain-containing protein</fullName>
    </recommendedName>
</protein>
<dbReference type="RefSeq" id="WP_188737961.1">
    <property type="nucleotide sequence ID" value="NZ_BMLW01000019.1"/>
</dbReference>
<accession>A0ABQ2P2I7</accession>
<sequence>MKGNNMREQWKKMIQMQHPEKLLKFARQLDGKTLAAIYGMDVETYLDLRRQLEHQAEEAADQLLAKPGFAGKVKNLPFKAGETVIGAGESTTDDLLSWFEILRHLLKKVRSQDNISFINEGISGNTSTQLLGRFGSIVAQKPDWIICMIGGNDVLRLGAEPAKTQVSAEESARNISEIRRIAAVNSEARWIWITPPPVNDERIAAFPPFKQGQLNWRNEDIRVVGNIIRDQPDSVIDIQKNFGMPALPEWMQMDGLHPSISGHKEIVTRLVEAFTEDLDM</sequence>
<feature type="domain" description="SGNH hydrolase-type esterase" evidence="1">
    <location>
        <begin position="96"/>
        <end position="264"/>
    </location>
</feature>
<dbReference type="Gene3D" id="3.40.50.1110">
    <property type="entry name" value="SGNH hydrolase"/>
    <property type="match status" value="1"/>
</dbReference>
<evidence type="ECO:0000313" key="2">
    <source>
        <dbReference type="EMBL" id="GGP16370.1"/>
    </source>
</evidence>
<dbReference type="Pfam" id="PF13472">
    <property type="entry name" value="Lipase_GDSL_2"/>
    <property type="match status" value="1"/>
</dbReference>
<name>A0ABQ2P2I7_9BACI</name>
<dbReference type="InterPro" id="IPR013830">
    <property type="entry name" value="SGNH_hydro"/>
</dbReference>
<dbReference type="PANTHER" id="PTHR30383:SF5">
    <property type="entry name" value="SGNH HYDROLASE-TYPE ESTERASE DOMAIN-CONTAINING PROTEIN"/>
    <property type="match status" value="1"/>
</dbReference>
<dbReference type="Proteomes" id="UP000641206">
    <property type="component" value="Unassembled WGS sequence"/>
</dbReference>
<organism evidence="2 3">
    <name type="scientific">Oceanobacillus neutriphilus</name>
    <dbReference type="NCBI Taxonomy" id="531815"/>
    <lineage>
        <taxon>Bacteria</taxon>
        <taxon>Bacillati</taxon>
        <taxon>Bacillota</taxon>
        <taxon>Bacilli</taxon>
        <taxon>Bacillales</taxon>
        <taxon>Bacillaceae</taxon>
        <taxon>Oceanobacillus</taxon>
    </lineage>
</organism>
<dbReference type="PANTHER" id="PTHR30383">
    <property type="entry name" value="THIOESTERASE 1/PROTEASE 1/LYSOPHOSPHOLIPASE L1"/>
    <property type="match status" value="1"/>
</dbReference>